<keyword evidence="1" id="KW-0677">Repeat</keyword>
<dbReference type="Pfam" id="PF13857">
    <property type="entry name" value="Ank_5"/>
    <property type="match status" value="1"/>
</dbReference>
<gene>
    <name evidence="5" type="ORF">C7H73_08320</name>
</gene>
<evidence type="ECO:0000256" key="2">
    <source>
        <dbReference type="ARBA" id="ARBA00023043"/>
    </source>
</evidence>
<evidence type="ECO:0000313" key="6">
    <source>
        <dbReference type="Proteomes" id="UP000241829"/>
    </source>
</evidence>
<dbReference type="InterPro" id="IPR006311">
    <property type="entry name" value="TAT_signal"/>
</dbReference>
<keyword evidence="2 3" id="KW-0040">ANK repeat</keyword>
<dbReference type="PANTHER" id="PTHR24171">
    <property type="entry name" value="ANKYRIN REPEAT DOMAIN-CONTAINING PROTEIN 39-RELATED"/>
    <property type="match status" value="1"/>
</dbReference>
<dbReference type="PROSITE" id="PS50297">
    <property type="entry name" value="ANK_REP_REGION"/>
    <property type="match status" value="2"/>
</dbReference>
<dbReference type="PANTHER" id="PTHR24171:SF8">
    <property type="entry name" value="BRCA1-ASSOCIATED RING DOMAIN PROTEIN 1"/>
    <property type="match status" value="1"/>
</dbReference>
<accession>A0A2P1NKU9</accession>
<dbReference type="SUPFAM" id="SSF48403">
    <property type="entry name" value="Ankyrin repeat"/>
    <property type="match status" value="1"/>
</dbReference>
<keyword evidence="4" id="KW-0732">Signal</keyword>
<dbReference type="SMART" id="SM00248">
    <property type="entry name" value="ANK"/>
    <property type="match status" value="4"/>
</dbReference>
<evidence type="ECO:0000313" key="5">
    <source>
        <dbReference type="EMBL" id="AVP57661.1"/>
    </source>
</evidence>
<dbReference type="Gene3D" id="1.25.40.20">
    <property type="entry name" value="Ankyrin repeat-containing domain"/>
    <property type="match status" value="2"/>
</dbReference>
<name>A0A2P1NKU9_9BURK</name>
<feature type="repeat" description="ANK" evidence="3">
    <location>
        <begin position="157"/>
        <end position="189"/>
    </location>
</feature>
<keyword evidence="6" id="KW-1185">Reference proteome</keyword>
<feature type="chain" id="PRO_5015189999" evidence="4">
    <location>
        <begin position="26"/>
        <end position="224"/>
    </location>
</feature>
<protein>
    <submittedName>
        <fullName evidence="5">Uncharacterized protein</fullName>
    </submittedName>
</protein>
<dbReference type="EMBL" id="CP027792">
    <property type="protein sequence ID" value="AVP57661.1"/>
    <property type="molecule type" value="Genomic_DNA"/>
</dbReference>
<reference evidence="6" key="1">
    <citation type="submission" date="2018-03" db="EMBL/GenBank/DDBJ databases">
        <title>Genome sequencing of Melaminivora sp. strain SC2-7.</title>
        <authorList>
            <person name="Kim S.-J."/>
            <person name="Heo J."/>
            <person name="Ahn J.-H."/>
            <person name="Kwon S.-W."/>
        </authorList>
    </citation>
    <scope>NUCLEOTIDE SEQUENCE [LARGE SCALE GENOMIC DNA]</scope>
    <source>
        <strain evidence="6">SC2-7</strain>
    </source>
</reference>
<dbReference type="RefSeq" id="WP_106846213.1">
    <property type="nucleotide sequence ID" value="NZ_CP027792.1"/>
</dbReference>
<feature type="repeat" description="ANK" evidence="3">
    <location>
        <begin position="121"/>
        <end position="156"/>
    </location>
</feature>
<dbReference type="Proteomes" id="UP000241829">
    <property type="component" value="Chromosome"/>
</dbReference>
<dbReference type="PROSITE" id="PS50088">
    <property type="entry name" value="ANK_REPEAT"/>
    <property type="match status" value="3"/>
</dbReference>
<evidence type="ECO:0000256" key="4">
    <source>
        <dbReference type="SAM" id="SignalP"/>
    </source>
</evidence>
<dbReference type="InterPro" id="IPR036770">
    <property type="entry name" value="Ankyrin_rpt-contain_sf"/>
</dbReference>
<proteinExistence type="predicted"/>
<evidence type="ECO:0000256" key="1">
    <source>
        <dbReference type="ARBA" id="ARBA00022737"/>
    </source>
</evidence>
<organism evidence="5 6">
    <name type="scientific">Pulveribacter suum</name>
    <dbReference type="NCBI Taxonomy" id="2116657"/>
    <lineage>
        <taxon>Bacteria</taxon>
        <taxon>Pseudomonadati</taxon>
        <taxon>Pseudomonadota</taxon>
        <taxon>Betaproteobacteria</taxon>
        <taxon>Burkholderiales</taxon>
        <taxon>Comamonadaceae</taxon>
        <taxon>Pulveribacter</taxon>
    </lineage>
</organism>
<dbReference type="Pfam" id="PF12796">
    <property type="entry name" value="Ank_2"/>
    <property type="match status" value="1"/>
</dbReference>
<feature type="repeat" description="ANK" evidence="3">
    <location>
        <begin position="91"/>
        <end position="123"/>
    </location>
</feature>
<evidence type="ECO:0000256" key="3">
    <source>
        <dbReference type="PROSITE-ProRule" id="PRU00023"/>
    </source>
</evidence>
<dbReference type="OrthoDB" id="198309at2"/>
<dbReference type="KEGG" id="melm:C7H73_08320"/>
<feature type="signal peptide" evidence="4">
    <location>
        <begin position="1"/>
        <end position="25"/>
    </location>
</feature>
<dbReference type="InterPro" id="IPR002110">
    <property type="entry name" value="Ankyrin_rpt"/>
</dbReference>
<sequence length="224" mass="23979">MNTARRTLLAAALALGALGSAQAGAYEDFFRAIELDNGEQVASLLRRGFDPNARSAKRVPALVEALHKDSVQAAAVLLQSRGLDVNARNAKGETALMMAAIRGNLPAARALISRNADVNQQGWTPLHYAASGTTDHAPAMVTLLLEHYAYIDAASPNGTTPLMMAVRNGLADTARLLVLEGADPTLKNERGLTAVDFARQADRDDMVELVTGAVRRRQPNRGQW</sequence>
<dbReference type="PROSITE" id="PS51318">
    <property type="entry name" value="TAT"/>
    <property type="match status" value="1"/>
</dbReference>
<dbReference type="AlphaFoldDB" id="A0A2P1NKU9"/>